<dbReference type="GO" id="GO:0005509">
    <property type="term" value="F:calcium ion binding"/>
    <property type="evidence" value="ECO:0007669"/>
    <property type="project" value="InterPro"/>
</dbReference>
<dbReference type="STRING" id="40149.A0A0E0F8V3"/>
<evidence type="ECO:0000256" key="5">
    <source>
        <dbReference type="ARBA" id="ARBA00022777"/>
    </source>
</evidence>
<organism evidence="14">
    <name type="scientific">Oryza meridionalis</name>
    <dbReference type="NCBI Taxonomy" id="40149"/>
    <lineage>
        <taxon>Eukaryota</taxon>
        <taxon>Viridiplantae</taxon>
        <taxon>Streptophyta</taxon>
        <taxon>Embryophyta</taxon>
        <taxon>Tracheophyta</taxon>
        <taxon>Spermatophyta</taxon>
        <taxon>Magnoliopsida</taxon>
        <taxon>Liliopsida</taxon>
        <taxon>Poales</taxon>
        <taxon>Poaceae</taxon>
        <taxon>BOP clade</taxon>
        <taxon>Oryzoideae</taxon>
        <taxon>Oryzeae</taxon>
        <taxon>Oryzinae</taxon>
        <taxon>Oryza</taxon>
    </lineage>
</organism>
<keyword evidence="9" id="KW-0245">EGF-like domain</keyword>
<keyword evidence="15" id="KW-1185">Reference proteome</keyword>
<dbReference type="FunFam" id="3.30.200.20:FF:000337">
    <property type="entry name" value="Wall-associated receptor kinase 3"/>
    <property type="match status" value="1"/>
</dbReference>
<reference evidence="14" key="2">
    <citation type="submission" date="2018-05" db="EMBL/GenBank/DDBJ databases">
        <title>OmerRS3 (Oryza meridionalis Reference Sequence Version 3).</title>
        <authorList>
            <person name="Zhang J."/>
            <person name="Kudrna D."/>
            <person name="Lee S."/>
            <person name="Talag J."/>
            <person name="Welchert J."/>
            <person name="Wing R.A."/>
        </authorList>
    </citation>
    <scope>NUCLEOTIDE SEQUENCE [LARGE SCALE GENOMIC DNA]</scope>
    <source>
        <strain evidence="14">cv. OR44</strain>
    </source>
</reference>
<proteinExistence type="predicted"/>
<reference evidence="14" key="1">
    <citation type="submission" date="2015-04" db="UniProtKB">
        <authorList>
            <consortium name="EnsemblPlants"/>
        </authorList>
    </citation>
    <scope>IDENTIFICATION</scope>
</reference>
<evidence type="ECO:0000313" key="14">
    <source>
        <dbReference type="EnsemblPlants" id="OMERI11G19530.1"/>
    </source>
</evidence>
<dbReference type="InterPro" id="IPR025287">
    <property type="entry name" value="WAK_GUB"/>
</dbReference>
<dbReference type="Proteomes" id="UP000008021">
    <property type="component" value="Chromosome 11"/>
</dbReference>
<evidence type="ECO:0000259" key="13">
    <source>
        <dbReference type="PROSITE" id="PS50026"/>
    </source>
</evidence>
<comment type="subcellular location">
    <subcellularLocation>
        <location evidence="1">Membrane</location>
        <topology evidence="1">Single-pass type I membrane protein</topology>
    </subcellularLocation>
</comment>
<keyword evidence="8" id="KW-0325">Glycoprotein</keyword>
<dbReference type="InterPro" id="IPR000719">
    <property type="entry name" value="Prot_kinase_dom"/>
</dbReference>
<dbReference type="InterPro" id="IPR045274">
    <property type="entry name" value="WAK-like"/>
</dbReference>
<dbReference type="PROSITE" id="PS50026">
    <property type="entry name" value="EGF_3"/>
    <property type="match status" value="1"/>
</dbReference>
<dbReference type="Pfam" id="PF00069">
    <property type="entry name" value="Pkinase"/>
    <property type="match status" value="2"/>
</dbReference>
<dbReference type="SMART" id="SM00179">
    <property type="entry name" value="EGF_CA"/>
    <property type="match status" value="1"/>
</dbReference>
<keyword evidence="2" id="KW-0808">Transferase</keyword>
<dbReference type="InterPro" id="IPR000742">
    <property type="entry name" value="EGF"/>
</dbReference>
<dbReference type="InterPro" id="IPR001881">
    <property type="entry name" value="EGF-like_Ca-bd_dom"/>
</dbReference>
<evidence type="ECO:0000256" key="10">
    <source>
        <dbReference type="PROSITE-ProRule" id="PRU10141"/>
    </source>
</evidence>
<comment type="caution">
    <text evidence="9">Lacks conserved residue(s) required for the propagation of feature annotation.</text>
</comment>
<dbReference type="PROSITE" id="PS00108">
    <property type="entry name" value="PROTEIN_KINASE_ST"/>
    <property type="match status" value="2"/>
</dbReference>
<dbReference type="SMART" id="SM00181">
    <property type="entry name" value="EGF"/>
    <property type="match status" value="4"/>
</dbReference>
<dbReference type="GO" id="GO:0030247">
    <property type="term" value="F:polysaccharide binding"/>
    <property type="evidence" value="ECO:0007669"/>
    <property type="project" value="InterPro"/>
</dbReference>
<dbReference type="PANTHER" id="PTHR27005:SF162">
    <property type="entry name" value="OS11G0691500 PROTEIN"/>
    <property type="match status" value="1"/>
</dbReference>
<dbReference type="Pfam" id="PF13947">
    <property type="entry name" value="GUB_WAK_bind"/>
    <property type="match status" value="2"/>
</dbReference>
<evidence type="ECO:0000256" key="4">
    <source>
        <dbReference type="ARBA" id="ARBA00022741"/>
    </source>
</evidence>
<keyword evidence="7" id="KW-1015">Disulfide bond</keyword>
<dbReference type="GO" id="GO:0007166">
    <property type="term" value="P:cell surface receptor signaling pathway"/>
    <property type="evidence" value="ECO:0007669"/>
    <property type="project" value="InterPro"/>
</dbReference>
<dbReference type="PANTHER" id="PTHR27005">
    <property type="entry name" value="WALL-ASSOCIATED RECEPTOR KINASE-LIKE 21"/>
    <property type="match status" value="1"/>
</dbReference>
<evidence type="ECO:0000256" key="1">
    <source>
        <dbReference type="ARBA" id="ARBA00004479"/>
    </source>
</evidence>
<evidence type="ECO:0000259" key="12">
    <source>
        <dbReference type="PROSITE" id="PS50011"/>
    </source>
</evidence>
<dbReference type="Gene3D" id="3.30.200.20">
    <property type="entry name" value="Phosphorylase Kinase, domain 1"/>
    <property type="match status" value="2"/>
</dbReference>
<dbReference type="CDD" id="cd00054">
    <property type="entry name" value="EGF_CA"/>
    <property type="match status" value="1"/>
</dbReference>
<dbReference type="GO" id="GO:0004674">
    <property type="term" value="F:protein serine/threonine kinase activity"/>
    <property type="evidence" value="ECO:0007669"/>
    <property type="project" value="TreeGrafter"/>
</dbReference>
<dbReference type="PROSITE" id="PS00010">
    <property type="entry name" value="ASX_HYDROXYL"/>
    <property type="match status" value="1"/>
</dbReference>
<evidence type="ECO:0000256" key="6">
    <source>
        <dbReference type="ARBA" id="ARBA00022840"/>
    </source>
</evidence>
<dbReference type="FunFam" id="2.10.25.10:FF:000704">
    <property type="entry name" value="Os12g0614800 protein"/>
    <property type="match status" value="1"/>
</dbReference>
<protein>
    <recommendedName>
        <fullName evidence="16">Protein kinase domain-containing protein</fullName>
    </recommendedName>
</protein>
<feature type="binding site" evidence="10">
    <location>
        <position position="501"/>
    </location>
    <ligand>
        <name>ATP</name>
        <dbReference type="ChEBI" id="CHEBI:30616"/>
    </ligand>
</feature>
<dbReference type="Gramene" id="OMERI11G19530.1">
    <property type="protein sequence ID" value="OMERI11G19530.1"/>
    <property type="gene ID" value="OMERI11G19530"/>
</dbReference>
<accession>A0A0E0F8V3</accession>
<dbReference type="EnsemblPlants" id="OMERI11G19530.1">
    <property type="protein sequence ID" value="OMERI11G19530.1"/>
    <property type="gene ID" value="OMERI11G19530"/>
</dbReference>
<feature type="domain" description="EGF-like" evidence="13">
    <location>
        <begin position="385"/>
        <end position="437"/>
    </location>
</feature>
<dbReference type="FunFam" id="1.10.510.10:FF:000606">
    <property type="entry name" value="Wall-associated receptor kinase 3"/>
    <property type="match status" value="1"/>
</dbReference>
<feature type="domain" description="Protein kinase" evidence="12">
    <location>
        <begin position="1137"/>
        <end position="1399"/>
    </location>
</feature>
<keyword evidence="4 10" id="KW-0547">Nucleotide-binding</keyword>
<dbReference type="Gene3D" id="2.10.25.10">
    <property type="entry name" value="Laminin"/>
    <property type="match status" value="1"/>
</dbReference>
<sequence length="1408" mass="155646">MAQGVMLWYDDLLAVLVLSVLVATSTAANCGRKCGDVDIPFPFGVGDDHCAWPGFDVVCNESFTPPRPYYGNIEIMDISVAEGEMRVYTPVVSQCYNSSNTTDSNGFDSLQLNVTGSPFLVAPGRNEFTAIGCDTLAWLQGRDDWSFLTGCITTCVSLDEAAHDGEQCSGLGCCQVPSIPPNLTTVALDWSNRTENLAWTYSPCSYAFVAEKGWYKFSRRDFSRAGSKCFMNRAGDRSVVTVLDWAISSNGSCSSTSRVAPACVSPNSYCVNTTNGQGYLCKCSTGYDGNPYVTGDSGYKFSQRDFSRAGSKSFMNRAGDTSVVTVLDWAISSNGSCSSTSRVAPACVSPNSYCVNTTNGQGYLCKCSTGYDGNPYVTGDSGCTNINECKLRREDPAKYRELYPCYGGSKCHDTEGDYRCKCRLGRRGDGKIDNGCQPIIPPPLKGCYDRNGGQMLEKTGVKIFTKQELDKITNNKSNEIGKGAFGVVYKGTHDDQPVAVKYSIEKSISRTRGKDEFVKEITVQLQVSHDNLVCLIGCCLEVDVPMLVFEFVPNGSLESVLHGPERCALPLLKRLDIAIGSAEALTYMHSHSRRCIFHGDIKPANILLDDNLMPKVSDFGSSESVLKTKHRSVSADKGYIDPVYMITGNFRLKSDVYSFGIVVLELITRKKAVYDGKSLPIEFTNCYEDDNARRNMYDQDILSAEALQPHCMECLDRMAGIAVQCLEYHIDKRPTMAEALQELIQLRAKQNECRSDVQTTQMAVKKHNVAMQLLQVVLWLVGVALFSVMASSAPAAVAAAPPPADCPSKCGDVDIPFPFGIGDDHCFWPGFDVVCNHSFTPPRPYYGNMEIKDISLPKGETRVHFRAAKLLRLVQHQQQLRVRRSPWLNLTGTPFLVSPERNEFTATGCDTLGMMYGREDGSYLTGCVTTCASLDAAANDGDHCAGLGCCQIQSIPTNLTLLRMMLSANITDRKIAAQFRYNFSRKDFGRSGNKIFANRDGEMVVPTVLDWAIRGTNGSCSACVSDQSDCANATNGDGYLCKCSEGYDGNPYLGSNIGGCTDIDECKEPDRCSTGSRCRFPRRGDGKVNGKGCHLPKYIVPTRRKRRMFANNNGGRLLKDMNIVLITEKDLNKMTKNRSTKILGEGSFGKVYMGTHKNQPVTIKYSKGKRKLAQMHGKDIKSMNKNMFQNAFCWSKVPSSPQQDSSSRVSGPELVDELRVQSLIQHENMRLDIAIGSAKALSYMHSSSLMHGDVKPANILLDDNLNPKVSDFGSSELILKFKHVCVDKNYVDPVCILTNKYTMESDVYNYGVVLLELITRKRAKYDDERSLPVEFVNQYKNNNERRKMYDQDMLSSTDSLYPYCMECLDRIAAIAVRCLKNKVDKRPTMAEVVEELKQLREQISTCMS</sequence>
<dbReference type="eggNOG" id="ENOG502QQPF">
    <property type="taxonomic scope" value="Eukaryota"/>
</dbReference>
<keyword evidence="6 10" id="KW-0067">ATP-binding</keyword>
<keyword evidence="3 11" id="KW-0732">Signal</keyword>
<dbReference type="SMART" id="SM00220">
    <property type="entry name" value="S_TKc"/>
    <property type="match status" value="2"/>
</dbReference>
<evidence type="ECO:0000256" key="9">
    <source>
        <dbReference type="PROSITE-ProRule" id="PRU00076"/>
    </source>
</evidence>
<dbReference type="GO" id="GO:0005886">
    <property type="term" value="C:plasma membrane"/>
    <property type="evidence" value="ECO:0007669"/>
    <property type="project" value="TreeGrafter"/>
</dbReference>
<dbReference type="InterPro" id="IPR008271">
    <property type="entry name" value="Ser/Thr_kinase_AS"/>
</dbReference>
<evidence type="ECO:0000256" key="11">
    <source>
        <dbReference type="SAM" id="SignalP"/>
    </source>
</evidence>
<dbReference type="FunFam" id="1.10.510.10:FF:001302">
    <property type="entry name" value="Protein kinase domain containing protein"/>
    <property type="match status" value="1"/>
</dbReference>
<keyword evidence="5" id="KW-0418">Kinase</keyword>
<dbReference type="Gene3D" id="1.10.510.10">
    <property type="entry name" value="Transferase(Phosphotransferase) domain 1"/>
    <property type="match status" value="2"/>
</dbReference>
<dbReference type="InterPro" id="IPR017441">
    <property type="entry name" value="Protein_kinase_ATP_BS"/>
</dbReference>
<evidence type="ECO:0008006" key="16">
    <source>
        <dbReference type="Google" id="ProtNLM"/>
    </source>
</evidence>
<dbReference type="PROSITE" id="PS00107">
    <property type="entry name" value="PROTEIN_KINASE_ATP"/>
    <property type="match status" value="1"/>
</dbReference>
<feature type="signal peptide" evidence="11">
    <location>
        <begin position="1"/>
        <end position="27"/>
    </location>
</feature>
<dbReference type="InterPro" id="IPR011009">
    <property type="entry name" value="Kinase-like_dom_sf"/>
</dbReference>
<evidence type="ECO:0000256" key="7">
    <source>
        <dbReference type="ARBA" id="ARBA00023157"/>
    </source>
</evidence>
<dbReference type="GO" id="GO:0005524">
    <property type="term" value="F:ATP binding"/>
    <property type="evidence" value="ECO:0007669"/>
    <property type="project" value="UniProtKB-UniRule"/>
</dbReference>
<name>A0A0E0F8V3_9ORYZ</name>
<feature type="chain" id="PRO_5005431188" description="Protein kinase domain-containing protein" evidence="11">
    <location>
        <begin position="28"/>
        <end position="1408"/>
    </location>
</feature>
<evidence type="ECO:0000256" key="2">
    <source>
        <dbReference type="ARBA" id="ARBA00022679"/>
    </source>
</evidence>
<feature type="domain" description="Protein kinase" evidence="12">
    <location>
        <begin position="474"/>
        <end position="744"/>
    </location>
</feature>
<dbReference type="PROSITE" id="PS50011">
    <property type="entry name" value="PROTEIN_KINASE_DOM"/>
    <property type="match status" value="2"/>
</dbReference>
<evidence type="ECO:0000313" key="15">
    <source>
        <dbReference type="Proteomes" id="UP000008021"/>
    </source>
</evidence>
<evidence type="ECO:0000256" key="8">
    <source>
        <dbReference type="ARBA" id="ARBA00023180"/>
    </source>
</evidence>
<dbReference type="SUPFAM" id="SSF56112">
    <property type="entry name" value="Protein kinase-like (PK-like)"/>
    <property type="match status" value="2"/>
</dbReference>
<evidence type="ECO:0000256" key="3">
    <source>
        <dbReference type="ARBA" id="ARBA00022729"/>
    </source>
</evidence>
<dbReference type="InterPro" id="IPR000152">
    <property type="entry name" value="EGF-type_Asp/Asn_hydroxyl_site"/>
</dbReference>